<protein>
    <recommendedName>
        <fullName evidence="4">DUF2855 family protein</fullName>
    </recommendedName>
</protein>
<dbReference type="EMBL" id="KL197717">
    <property type="protein sequence ID" value="KDQ58503.1"/>
    <property type="molecule type" value="Genomic_DNA"/>
</dbReference>
<proteinExistence type="predicted"/>
<dbReference type="InParanoid" id="A0A067PUK8"/>
<gene>
    <name evidence="2" type="ORF">JAAARDRAFT_34316</name>
</gene>
<name>A0A067PUK8_9AGAM</name>
<sequence length="416" mass="46699">MTAENLTLCVPRPSSGQNPHVPVIVHSRTLKTLPENHVLIRVDRFGFSANNITYQALGEAPHFRYFDFHPAPKGEGVSTATHGLIPVWGFGTVEASTHPRIKPGERVYGYLAPTRYLLLPVSPSDVNKYSFFVPRPHLPADRRPYNQITRCESDPQYDPSPVVEDFTMLYRPLFWTSFWCEDWLNSSSYRGAARRILISSASSKTAFCLAYLIRKRAIPGMRVVGVTSAKNVAFTQRLGLYDEVEKYDSFESSISLQGEKETWIYVDVAGNESFNERVFARFASIPYDSPLAASIALGMTNLSPSSPSASSSDWTTNTSLDSTNAKTNNPNEVEHFFMPEWLAIRKHQLSIGEITSMQGKAWKELMKDCPSWVQLERVYGAENVKKSYVDIAKGGLGPEKGLIWSLWDNQKIAAKL</sequence>
<evidence type="ECO:0000313" key="3">
    <source>
        <dbReference type="Proteomes" id="UP000027265"/>
    </source>
</evidence>
<dbReference type="Proteomes" id="UP000027265">
    <property type="component" value="Unassembled WGS sequence"/>
</dbReference>
<reference evidence="3" key="1">
    <citation type="journal article" date="2014" name="Proc. Natl. Acad. Sci. U.S.A.">
        <title>Extensive sampling of basidiomycete genomes demonstrates inadequacy of the white-rot/brown-rot paradigm for wood decay fungi.</title>
        <authorList>
            <person name="Riley R."/>
            <person name="Salamov A.A."/>
            <person name="Brown D.W."/>
            <person name="Nagy L.G."/>
            <person name="Floudas D."/>
            <person name="Held B.W."/>
            <person name="Levasseur A."/>
            <person name="Lombard V."/>
            <person name="Morin E."/>
            <person name="Otillar R."/>
            <person name="Lindquist E.A."/>
            <person name="Sun H."/>
            <person name="LaButti K.M."/>
            <person name="Schmutz J."/>
            <person name="Jabbour D."/>
            <person name="Luo H."/>
            <person name="Baker S.E."/>
            <person name="Pisabarro A.G."/>
            <person name="Walton J.D."/>
            <person name="Blanchette R.A."/>
            <person name="Henrissat B."/>
            <person name="Martin F."/>
            <person name="Cullen D."/>
            <person name="Hibbett D.S."/>
            <person name="Grigoriev I.V."/>
        </authorList>
    </citation>
    <scope>NUCLEOTIDE SEQUENCE [LARGE SCALE GENOMIC DNA]</scope>
    <source>
        <strain evidence="3">MUCL 33604</strain>
    </source>
</reference>
<evidence type="ECO:0000313" key="2">
    <source>
        <dbReference type="EMBL" id="KDQ58503.1"/>
    </source>
</evidence>
<dbReference type="OrthoDB" id="192702at2759"/>
<feature type="compositionally biased region" description="Polar residues" evidence="1">
    <location>
        <begin position="313"/>
        <end position="329"/>
    </location>
</feature>
<dbReference type="HOGENOM" id="CLU_037224_1_0_1"/>
<accession>A0A067PUK8</accession>
<dbReference type="AlphaFoldDB" id="A0A067PUK8"/>
<feature type="region of interest" description="Disordered" evidence="1">
    <location>
        <begin position="306"/>
        <end position="329"/>
    </location>
</feature>
<keyword evidence="3" id="KW-1185">Reference proteome</keyword>
<organism evidence="2 3">
    <name type="scientific">Jaapia argillacea MUCL 33604</name>
    <dbReference type="NCBI Taxonomy" id="933084"/>
    <lineage>
        <taxon>Eukaryota</taxon>
        <taxon>Fungi</taxon>
        <taxon>Dikarya</taxon>
        <taxon>Basidiomycota</taxon>
        <taxon>Agaricomycotina</taxon>
        <taxon>Agaricomycetes</taxon>
        <taxon>Agaricomycetidae</taxon>
        <taxon>Jaapiales</taxon>
        <taxon>Jaapiaceae</taxon>
        <taxon>Jaapia</taxon>
    </lineage>
</organism>
<dbReference type="InterPro" id="IPR021276">
    <property type="entry name" value="DUF2855"/>
</dbReference>
<evidence type="ECO:0008006" key="4">
    <source>
        <dbReference type="Google" id="ProtNLM"/>
    </source>
</evidence>
<evidence type="ECO:0000256" key="1">
    <source>
        <dbReference type="SAM" id="MobiDB-lite"/>
    </source>
</evidence>
<dbReference type="Pfam" id="PF11017">
    <property type="entry name" value="DUF2855"/>
    <property type="match status" value="1"/>
</dbReference>